<feature type="coiled-coil region" evidence="1">
    <location>
        <begin position="186"/>
        <end position="359"/>
    </location>
</feature>
<gene>
    <name evidence="3" type="ORF">ACHAWO_008935</name>
</gene>
<sequence length="767" mass="86636">MNGGIDILQLAAAAKVAIHASDPQAKPPESIIVDTESKPKNKRHQKKTTLLKNDGPLVAKPETSVMQCKHKSRAVTKPTPKEPEPAPSAVEPKGGSSVMILKRNDVKPKPTTNTKKRDTSISMNKKEHNLSVQKNSQSSPQQELIEVKKRLEQEKSARKSCEVHYQQIQCELASTRQTLEHETQFRKNCQRDMQQLKEDLENERSLRETAQEMERNFNKLISAEVERIKELEKQLQHEQKARDTISEELQLVKGQLVSGKNAEESLREELAAANQIIESLQQKMSIDSASAISMKMELHSMKSRMAKVEEVENALKQEIWKVDRLQNELAKCDDIKEELEQAREKLSRLDDLKMGLLLERSKVQELEAKLDDQTWLRKRSNSIPVGNDQSASSKYDDLDEVDINVGKLRKELHDTREALKSERKKNAALTSKKTKAEASSLKDWIDLALPCAEVKLPPATQISLSDGQTQAEIKKEVSIEQHEPDELHYFDGTKNEFYGDEETSPLDDELVFIRSAYSDEVVISKDNVTYTIELPTNNNDDVEIKVAVHIPPGYPLKGTLFVDIRICDESNCSSDMRKCLIDTLPKLTQMCMWEAEANYGQEALISVLNMADRWSKTEWPGILSKQFPSFKILQRPKLEGSKQQSSDLYSALIYTHHLIEPEKLQLVKKITSKLSLGGFIKSGKPGVILLASVSEVDCDDVLNELKSQASQKVFRSTAFKLAGKVLRQARDDTTKMTMLDNNNKDAVDELVRICEGFGLMGALKDII</sequence>
<evidence type="ECO:0000313" key="3">
    <source>
        <dbReference type="EMBL" id="KAL3799619.1"/>
    </source>
</evidence>
<dbReference type="EMBL" id="JALLPJ020000180">
    <property type="protein sequence ID" value="KAL3799619.1"/>
    <property type="molecule type" value="Genomic_DNA"/>
</dbReference>
<name>A0ABD3QII1_9STRA</name>
<feature type="compositionally biased region" description="Polar residues" evidence="2">
    <location>
        <begin position="130"/>
        <end position="142"/>
    </location>
</feature>
<evidence type="ECO:0000256" key="1">
    <source>
        <dbReference type="SAM" id="Coils"/>
    </source>
</evidence>
<organism evidence="3 4">
    <name type="scientific">Cyclotella atomus</name>
    <dbReference type="NCBI Taxonomy" id="382360"/>
    <lineage>
        <taxon>Eukaryota</taxon>
        <taxon>Sar</taxon>
        <taxon>Stramenopiles</taxon>
        <taxon>Ochrophyta</taxon>
        <taxon>Bacillariophyta</taxon>
        <taxon>Coscinodiscophyceae</taxon>
        <taxon>Thalassiosirophycidae</taxon>
        <taxon>Stephanodiscales</taxon>
        <taxon>Stephanodiscaceae</taxon>
        <taxon>Cyclotella</taxon>
    </lineage>
</organism>
<feature type="region of interest" description="Disordered" evidence="2">
    <location>
        <begin position="20"/>
        <end position="142"/>
    </location>
</feature>
<evidence type="ECO:0008006" key="5">
    <source>
        <dbReference type="Google" id="ProtNLM"/>
    </source>
</evidence>
<accession>A0ABD3QII1</accession>
<keyword evidence="1" id="KW-0175">Coiled coil</keyword>
<comment type="caution">
    <text evidence="3">The sequence shown here is derived from an EMBL/GenBank/DDBJ whole genome shotgun (WGS) entry which is preliminary data.</text>
</comment>
<reference evidence="3 4" key="1">
    <citation type="submission" date="2024-10" db="EMBL/GenBank/DDBJ databases">
        <title>Updated reference genomes for cyclostephanoid diatoms.</title>
        <authorList>
            <person name="Roberts W.R."/>
            <person name="Alverson A.J."/>
        </authorList>
    </citation>
    <scope>NUCLEOTIDE SEQUENCE [LARGE SCALE GENOMIC DNA]</scope>
    <source>
        <strain evidence="3 4">AJA010-31</strain>
    </source>
</reference>
<keyword evidence="4" id="KW-1185">Reference proteome</keyword>
<feature type="compositionally biased region" description="Basic residues" evidence="2">
    <location>
        <begin position="40"/>
        <end position="49"/>
    </location>
</feature>
<dbReference type="Proteomes" id="UP001530400">
    <property type="component" value="Unassembled WGS sequence"/>
</dbReference>
<evidence type="ECO:0000313" key="4">
    <source>
        <dbReference type="Proteomes" id="UP001530400"/>
    </source>
</evidence>
<feature type="compositionally biased region" description="Basic and acidic residues" evidence="2">
    <location>
        <begin position="115"/>
        <end position="129"/>
    </location>
</feature>
<protein>
    <recommendedName>
        <fullName evidence="5">CS domain-containing protein</fullName>
    </recommendedName>
</protein>
<dbReference type="PANTHER" id="PTHR15955:SF8">
    <property type="entry name" value="RWD DOMAIN-CONTAINING PROTEIN 2B-RELATED"/>
    <property type="match status" value="1"/>
</dbReference>
<dbReference type="PANTHER" id="PTHR15955">
    <property type="entry name" value="RWD DOMAIN CONTAINING PROTEIN 2"/>
    <property type="match status" value="1"/>
</dbReference>
<dbReference type="AlphaFoldDB" id="A0ABD3QII1"/>
<proteinExistence type="predicted"/>
<evidence type="ECO:0000256" key="2">
    <source>
        <dbReference type="SAM" id="MobiDB-lite"/>
    </source>
</evidence>
<dbReference type="InterPro" id="IPR017359">
    <property type="entry name" value="Phi-like"/>
</dbReference>